<keyword evidence="2" id="KW-0012">Acyltransferase</keyword>
<protein>
    <recommendedName>
        <fullName evidence="2">RTX toxin-activating lysine-acyltransferase</fullName>
        <ecNumber evidence="2">2.3.1.-</ecNumber>
    </recommendedName>
</protein>
<dbReference type="Pfam" id="PF02794">
    <property type="entry name" value="HlyC"/>
    <property type="match status" value="1"/>
</dbReference>
<sequence>MMTQDIPKAVKTTLNQIEVSAANDSPIAQAPTILSQVTTEEVQQRLQLLGSITWLMMQSPLHRSYTLEDLETRILPSLMHDQFRYYQSGGQPVGFLNWAWLSEEIEAQYQTGEYQLLFPEWKCGDRLWYPEFIAPFGHARYIVKDIRQNIFRKGTPAKALRVDAEGNLRSIAKYTL</sequence>
<keyword evidence="3" id="KW-0614">Plasmid</keyword>
<dbReference type="GO" id="GO:0009404">
    <property type="term" value="P:toxin metabolic process"/>
    <property type="evidence" value="ECO:0007669"/>
    <property type="project" value="UniProtKB-UniRule"/>
</dbReference>
<dbReference type="EMBL" id="CP000838">
    <property type="protein sequence ID" value="ABW31407.1"/>
    <property type="molecule type" value="Genomic_DNA"/>
</dbReference>
<dbReference type="GO" id="GO:0031640">
    <property type="term" value="P:killing of cells of another organism"/>
    <property type="evidence" value="ECO:0007669"/>
    <property type="project" value="UniProtKB-KW"/>
</dbReference>
<dbReference type="InterPro" id="IPR003996">
    <property type="entry name" value="RTX_toxin-activating_protC_bac"/>
</dbReference>
<dbReference type="GO" id="GO:0016746">
    <property type="term" value="F:acyltransferase activity"/>
    <property type="evidence" value="ECO:0007669"/>
    <property type="project" value="UniProtKB-UniRule"/>
</dbReference>
<dbReference type="HOGENOM" id="CLU_116529_1_0_3"/>
<evidence type="ECO:0000256" key="1">
    <source>
        <dbReference type="ARBA" id="ARBA00005686"/>
    </source>
</evidence>
<dbReference type="AlphaFoldDB" id="A8ZKT9"/>
<keyword evidence="4" id="KW-1185">Reference proteome</keyword>
<dbReference type="Proteomes" id="UP000000268">
    <property type="component" value="Plasmid pREB1"/>
</dbReference>
<reference evidence="3 4" key="1">
    <citation type="journal article" date="2008" name="Proc. Natl. Acad. Sci. U.S.A.">
        <title>Niche adaptation and genome expansion in the chlorophyll d-producing cyanobacterium Acaryochloris marina.</title>
        <authorList>
            <person name="Swingley W.D."/>
            <person name="Chen M."/>
            <person name="Cheung P.C."/>
            <person name="Conrad A.L."/>
            <person name="Dejesa L.C."/>
            <person name="Hao J."/>
            <person name="Honchak B.M."/>
            <person name="Karbach L.E."/>
            <person name="Kurdoglu A."/>
            <person name="Lahiri S."/>
            <person name="Mastrian S.D."/>
            <person name="Miyashita H."/>
            <person name="Page L."/>
            <person name="Ramakrishna P."/>
            <person name="Satoh S."/>
            <person name="Sattley W.M."/>
            <person name="Shimada Y."/>
            <person name="Taylor H.L."/>
            <person name="Tomo T."/>
            <person name="Tsuchiya T."/>
            <person name="Wang Z.T."/>
            <person name="Raymond J."/>
            <person name="Mimuro M."/>
            <person name="Blankenship R.E."/>
            <person name="Touchman J.W."/>
        </authorList>
    </citation>
    <scope>NUCLEOTIDE SEQUENCE [LARGE SCALE GENOMIC DNA]</scope>
    <source>
        <strain evidence="4">MBIC 11017</strain>
        <plasmid evidence="4">Plasmid pREB1</plasmid>
    </source>
</reference>
<comment type="function">
    <text evidence="2">Involved in fatty acylation of protoxin at internal lysine residues, thereby converting it to the active toxin.</text>
</comment>
<geneLocation type="plasmid" evidence="3 4">
    <name>pREB1</name>
</geneLocation>
<evidence type="ECO:0000313" key="4">
    <source>
        <dbReference type="Proteomes" id="UP000000268"/>
    </source>
</evidence>
<dbReference type="PRINTS" id="PR01489">
    <property type="entry name" value="RTXTOXINC"/>
</dbReference>
<dbReference type="KEGG" id="amr:AM1_A0289"/>
<keyword evidence="2" id="KW-0808">Transferase</keyword>
<gene>
    <name evidence="3" type="primary">hlyC</name>
    <name evidence="3" type="ordered locus">AM1_A0289</name>
</gene>
<organism evidence="3 4">
    <name type="scientific">Acaryochloris marina (strain MBIC 11017)</name>
    <dbReference type="NCBI Taxonomy" id="329726"/>
    <lineage>
        <taxon>Bacteria</taxon>
        <taxon>Bacillati</taxon>
        <taxon>Cyanobacteriota</taxon>
        <taxon>Cyanophyceae</taxon>
        <taxon>Acaryochloridales</taxon>
        <taxon>Acaryochloridaceae</taxon>
        <taxon>Acaryochloris</taxon>
    </lineage>
</organism>
<keyword evidence="2" id="KW-0204">Cytolysis</keyword>
<name>A8ZKT9_ACAM1</name>
<evidence type="ECO:0000313" key="3">
    <source>
        <dbReference type="EMBL" id="ABW31407.1"/>
    </source>
</evidence>
<accession>A8ZKT9</accession>
<comment type="similarity">
    <text evidence="1 2">Belongs to the RTX toxin acyltransferase family.</text>
</comment>
<dbReference type="EC" id="2.3.1.-" evidence="2"/>
<dbReference type="GO" id="GO:0005737">
    <property type="term" value="C:cytoplasm"/>
    <property type="evidence" value="ECO:0007669"/>
    <property type="project" value="UniProtKB-SubCell"/>
</dbReference>
<proteinExistence type="inferred from homology"/>
<keyword evidence="2" id="KW-0963">Cytoplasm</keyword>
<dbReference type="RefSeq" id="WP_012166782.1">
    <property type="nucleotide sequence ID" value="NC_009926.1"/>
</dbReference>
<comment type="subcellular location">
    <subcellularLocation>
        <location evidence="2">Cytoplasm</location>
    </subcellularLocation>
</comment>
<evidence type="ECO:0000256" key="2">
    <source>
        <dbReference type="RuleBase" id="RU368102"/>
    </source>
</evidence>